<organism evidence="1 2">
    <name type="scientific">Pseudomonas putida</name>
    <name type="common">Arthrobacter siderocapsulatus</name>
    <dbReference type="NCBI Taxonomy" id="303"/>
    <lineage>
        <taxon>Bacteria</taxon>
        <taxon>Pseudomonadati</taxon>
        <taxon>Pseudomonadota</taxon>
        <taxon>Gammaproteobacteria</taxon>
        <taxon>Pseudomonadales</taxon>
        <taxon>Pseudomonadaceae</taxon>
        <taxon>Pseudomonas</taxon>
    </lineage>
</organism>
<dbReference type="Proteomes" id="UP000464661">
    <property type="component" value="Chromosome"/>
</dbReference>
<sequence>MATSSKRELLDVLSKGDAMYGWGAMLALGRDSVNQLLEARFIERFRNQDFITPISGEYYGDTQSTELVVLDGLMLGPPALSFEKASGRTSTVTVVMELIAGRCSAQEKSPGSASRLRRSHELTQGMGYTLQMTAKLVVVPVPGSNQQQLAIDLGQATDPICNLAVTDQAARKMGQFILGQLQQQPAFEPLFGFINFSPIGNDVLTIDRVDPIAQKAPEGAGQGSQPQTDGAVLLLMQLRGDSDAGGIPDAFTYLLPRKEAPEVSNYGATLLLGKLRAKYSTYLASGLLAQVIMPEGYVVRFLEHEEFDPHDKVLFGDIRPGTGTCRLLPALSHIGAGQALSYEVSCDTGLYGWQAHDIISPRAAGAINNGTYTARPRGQLPSAQRVVVVSAKVSEEADAATRSALLIESSEPLSISPRVVVWYSGQGAITFTSNAAGNVEWKLLDEKMGELVKDADDSRRAVFTPDEGSVPLVRLQRVEVSVGEAKGHATVVMLRTEPRLQVTPHYVPRLAPGAGRLFALDDDPADRWEVFGPGNIDKETGEYKAPDQPDAEVSVIAAFSGPFAGVAIVEHYAGLAAQAMALQDRWKTLKEFSLSLNNKNRNMVFANGYQQVGIDIVIGTHSFTDSNGEDVWDPVSNAELATLVLLDEIGNEIPYLTDDQHGIPGDSLEVWAAKKKRNHFDYYPVGSSDRASGVRGEEEGKRYVTVYVHSKVAEVARFTAKFQAYDRAWKNSYSDDNPDKEKGKIELGGVKLPLPNLAAFVWPKSGGKRVFEEDGSSTPTDTFNYWHRTTDYWSLSGNGIQLVEMNFESASMIKWESEQLAESFATYTGIAFKPRRPEEAPLMPEGVQYQAELQLLSQEPGIQVALDPKFKGQDRPSEGAMLITLDRVSNFNYWSPVKYRNKLDGAMNFTVTDNYGTKHKLKILFGGGTDGRNYLELGLQ</sequence>
<dbReference type="RefSeq" id="WP_161989755.1">
    <property type="nucleotide sequence ID" value="NZ_AP022324.1"/>
</dbReference>
<gene>
    <name evidence="1" type="ORF">PPTS312_19070</name>
</gene>
<reference evidence="1 2" key="1">
    <citation type="submission" date="2020-01" db="EMBL/GenBank/DDBJ databases">
        <title>Complete Genome Sequence of Pseudomonas putida Strain TS312, Harboring the HdtS type N-acyl-homoserine Lactone Synthase, Isolated from a Paper Mill.</title>
        <authorList>
            <person name="Hosoe A."/>
            <person name="Suenaga T."/>
            <person name="Sugi T."/>
            <person name="Izumi T."/>
            <person name="Nagai N."/>
            <person name="Terada A."/>
        </authorList>
    </citation>
    <scope>NUCLEOTIDE SEQUENCE [LARGE SCALE GENOMIC DNA]</scope>
    <source>
        <strain evidence="1 2">TS312</strain>
    </source>
</reference>
<proteinExistence type="predicted"/>
<evidence type="ECO:0000313" key="2">
    <source>
        <dbReference type="Proteomes" id="UP000464661"/>
    </source>
</evidence>
<name>A0A7U6RBF5_PSEPU</name>
<dbReference type="AlphaFoldDB" id="A0A7U6RBF5"/>
<protein>
    <recommendedName>
        <fullName evidence="3">Imidazoleglycerol-phosphate synthase</fullName>
    </recommendedName>
</protein>
<evidence type="ECO:0000313" key="1">
    <source>
        <dbReference type="EMBL" id="BBU43992.1"/>
    </source>
</evidence>
<accession>A0A7U6RBF5</accession>
<dbReference type="EMBL" id="AP022324">
    <property type="protein sequence ID" value="BBU43992.1"/>
    <property type="molecule type" value="Genomic_DNA"/>
</dbReference>
<evidence type="ECO:0008006" key="3">
    <source>
        <dbReference type="Google" id="ProtNLM"/>
    </source>
</evidence>